<sequence>MNESRRGFVKKAALVSAVATVGVVGVQASASGTKGTNGVVKGKSPKKEITYTKTANWDEYYKAAL</sequence>
<dbReference type="EMBL" id="CP007201">
    <property type="protein sequence ID" value="AHJ12236.1"/>
    <property type="molecule type" value="Genomic_DNA"/>
</dbReference>
<dbReference type="Proteomes" id="UP000019322">
    <property type="component" value="Chromosome"/>
</dbReference>
<evidence type="ECO:0000313" key="2">
    <source>
        <dbReference type="EMBL" id="AHJ12236.1"/>
    </source>
</evidence>
<dbReference type="InterPro" id="IPR006311">
    <property type="entry name" value="TAT_signal"/>
</dbReference>
<dbReference type="KEGG" id="smul:SMUL_0969"/>
<gene>
    <name evidence="2" type="ORF">SMUL_0969</name>
</gene>
<keyword evidence="1" id="KW-0500">Molybdenum</keyword>
<dbReference type="PROSITE" id="PS51318">
    <property type="entry name" value="TAT"/>
    <property type="match status" value="1"/>
</dbReference>
<organism evidence="2 3">
    <name type="scientific">Sulfurospirillum multivorans (strain DM 12446 / JCM 15788 / NBRC 109480)</name>
    <dbReference type="NCBI Taxonomy" id="1150621"/>
    <lineage>
        <taxon>Bacteria</taxon>
        <taxon>Pseudomonadati</taxon>
        <taxon>Campylobacterota</taxon>
        <taxon>Epsilonproteobacteria</taxon>
        <taxon>Campylobacterales</taxon>
        <taxon>Sulfurospirillaceae</taxon>
        <taxon>Sulfurospirillum</taxon>
    </lineage>
</organism>
<dbReference type="InterPro" id="IPR019546">
    <property type="entry name" value="TAT_signal_bac_arc"/>
</dbReference>
<reference evidence="2 3" key="1">
    <citation type="journal article" date="2014" name="Environ. Microbiol.">
        <title>Insights into organohalide respiration and the versatile catabolism of Sulfurospirillum multivorans gained from comparative genomics and physiological studies.</title>
        <authorList>
            <person name="Goris T."/>
            <person name="Schubert T."/>
            <person name="Gadkari J."/>
            <person name="Wubet T."/>
            <person name="Tarkka M."/>
            <person name="Buscot F."/>
            <person name="Adrian L."/>
            <person name="Diekert G."/>
        </authorList>
    </citation>
    <scope>NUCLEOTIDE SEQUENCE [LARGE SCALE GENOMIC DNA]</scope>
    <source>
        <strain evidence="3">DM 12446 / JCM 15788 / NBRC 109480</strain>
    </source>
</reference>
<protein>
    <submittedName>
        <fullName evidence="2">Formate dehydrogenase accessory protein</fullName>
    </submittedName>
</protein>
<accession>A0AA86AMN2</accession>
<proteinExistence type="predicted"/>
<dbReference type="NCBIfam" id="TIGR01409">
    <property type="entry name" value="TAT_signal_seq"/>
    <property type="match status" value="1"/>
</dbReference>
<dbReference type="AlphaFoldDB" id="A0AA86AMN2"/>
<evidence type="ECO:0000256" key="1">
    <source>
        <dbReference type="ARBA" id="ARBA00022505"/>
    </source>
</evidence>
<evidence type="ECO:0000313" key="3">
    <source>
        <dbReference type="Proteomes" id="UP000019322"/>
    </source>
</evidence>
<dbReference type="RefSeq" id="WP_025344131.1">
    <property type="nucleotide sequence ID" value="NZ_CP007201.1"/>
</dbReference>
<name>A0AA86AMN2_SULMK</name>